<organism evidence="1 2">
    <name type="scientific">Nitrincola iocasae</name>
    <dbReference type="NCBI Taxonomy" id="2614693"/>
    <lineage>
        <taxon>Bacteria</taxon>
        <taxon>Pseudomonadati</taxon>
        <taxon>Pseudomonadota</taxon>
        <taxon>Gammaproteobacteria</taxon>
        <taxon>Oceanospirillales</taxon>
        <taxon>Oceanospirillaceae</taxon>
        <taxon>Nitrincola</taxon>
    </lineage>
</organism>
<dbReference type="AlphaFoldDB" id="A0A5J6LI53"/>
<protein>
    <submittedName>
        <fullName evidence="1">Cryptochrome/photolyase family protein</fullName>
    </submittedName>
</protein>
<dbReference type="InterPro" id="IPR052551">
    <property type="entry name" value="UV-DNA_repair_photolyase"/>
</dbReference>
<dbReference type="PANTHER" id="PTHR38657:SF1">
    <property type="entry name" value="SLR1343 PROTEIN"/>
    <property type="match status" value="1"/>
</dbReference>
<evidence type="ECO:0000313" key="1">
    <source>
        <dbReference type="EMBL" id="QEW08317.1"/>
    </source>
</evidence>
<sequence length="507" mass="59352">MKELRLILGDQLNAAHSWYKRLDDRVIYLIAELTQETSYVVHHVQKITGFFMAMQQFAQALQQAGHQVDYLTLNETAQFKDLPDLLANRIALHNITQFSYQAPDEYRLDKQLSQFAASLNIPVTMVDTEHFLTSRDAWNSLPHSRMEFFYRHLRKTHNVLMDSEGKPLGGRWNFDSENRNRLPDNIGIPEPLLFSEDVSAIYARLQHHQVKTLGSLDPHHFIWPVNRQQARQLLQHFLHQCLPHFGQYQDAMTERGWSLFHSRLSFCLNTKMLQPIEVIRAAENHWQAHQQDISLAQIEGFIRQILGWREYVRALYWAHMPDYANQNYLSAKRALPDFYWTGQTRMQCMAHAITQSLEQAYAHHIQRLMVTGNFALLAGLHPDAVDHWYLGIYMDAIEWVEMPNTRGMSLFADGGLIASKPYAASGNYLNKMSHYCKKCHYDVKRRSGSSSCPFNSLYWHFIHKHADKFSTNPRMTMVYRNWQKFNEVEQQSILNTAEKNLKNIQKL</sequence>
<evidence type="ECO:0000313" key="2">
    <source>
        <dbReference type="Proteomes" id="UP000325606"/>
    </source>
</evidence>
<dbReference type="RefSeq" id="WP_151058616.1">
    <property type="nucleotide sequence ID" value="NZ_CP044222.1"/>
</dbReference>
<dbReference type="SUPFAM" id="SSF48173">
    <property type="entry name" value="Cryptochrome/photolyase FAD-binding domain"/>
    <property type="match status" value="1"/>
</dbReference>
<dbReference type="Gene3D" id="1.25.40.80">
    <property type="match status" value="1"/>
</dbReference>
<dbReference type="InterPro" id="IPR007357">
    <property type="entry name" value="PhrB-like"/>
</dbReference>
<reference evidence="1 2" key="1">
    <citation type="submission" date="2019-09" db="EMBL/GenBank/DDBJ databases">
        <title>Nitrincola iocasae sp. nov., a bacterium isolated from the sediment collected at a cold seep field in South China Sea.</title>
        <authorList>
            <person name="Zhang H."/>
            <person name="Wang H."/>
            <person name="Li C."/>
        </authorList>
    </citation>
    <scope>NUCLEOTIDE SEQUENCE [LARGE SCALE GENOMIC DNA]</scope>
    <source>
        <strain evidence="1 2">KXZD1103</strain>
    </source>
</reference>
<dbReference type="Gene3D" id="1.10.579.10">
    <property type="entry name" value="DNA Cyclobutane Dipyrimidine Photolyase, subunit A, domain 3"/>
    <property type="match status" value="1"/>
</dbReference>
<dbReference type="Gene3D" id="3.40.50.620">
    <property type="entry name" value="HUPs"/>
    <property type="match status" value="1"/>
</dbReference>
<name>A0A5J6LI53_9GAMM</name>
<dbReference type="Pfam" id="PF04244">
    <property type="entry name" value="DPRP"/>
    <property type="match status" value="1"/>
</dbReference>
<dbReference type="Gene3D" id="1.10.10.1710">
    <property type="entry name" value="Deoxyribodipyrimidine photolyase-related"/>
    <property type="match status" value="1"/>
</dbReference>
<dbReference type="InterPro" id="IPR036134">
    <property type="entry name" value="Crypto/Photolyase_FAD-like_sf"/>
</dbReference>
<dbReference type="KEGG" id="nik:F5I99_18480"/>
<keyword evidence="2" id="KW-1185">Reference proteome</keyword>
<accession>A0A5J6LI53</accession>
<dbReference type="GO" id="GO:0016829">
    <property type="term" value="F:lyase activity"/>
    <property type="evidence" value="ECO:0007669"/>
    <property type="project" value="UniProtKB-KW"/>
</dbReference>
<proteinExistence type="predicted"/>
<dbReference type="PANTHER" id="PTHR38657">
    <property type="entry name" value="SLR1343 PROTEIN"/>
    <property type="match status" value="1"/>
</dbReference>
<dbReference type="Proteomes" id="UP000325606">
    <property type="component" value="Chromosome"/>
</dbReference>
<keyword evidence="1" id="KW-0456">Lyase</keyword>
<gene>
    <name evidence="1" type="ORF">F5I99_18480</name>
</gene>
<dbReference type="InterPro" id="IPR014729">
    <property type="entry name" value="Rossmann-like_a/b/a_fold"/>
</dbReference>
<dbReference type="EMBL" id="CP044222">
    <property type="protein sequence ID" value="QEW08317.1"/>
    <property type="molecule type" value="Genomic_DNA"/>
</dbReference>